<reference evidence="3 4" key="1">
    <citation type="journal article" date="2024" name="Science">
        <title>Giant polyketide synthase enzymes in the biosynthesis of giant marine polyether toxins.</title>
        <authorList>
            <person name="Fallon T.R."/>
            <person name="Shende V.V."/>
            <person name="Wierzbicki I.H."/>
            <person name="Pendleton A.L."/>
            <person name="Watervoot N.F."/>
            <person name="Auber R.P."/>
            <person name="Gonzalez D.J."/>
            <person name="Wisecaver J.H."/>
            <person name="Moore B.S."/>
        </authorList>
    </citation>
    <scope>NUCLEOTIDE SEQUENCE [LARGE SCALE GENOMIC DNA]</scope>
    <source>
        <strain evidence="3 4">12B1</strain>
    </source>
</reference>
<evidence type="ECO:0000259" key="2">
    <source>
        <dbReference type="Pfam" id="PF05699"/>
    </source>
</evidence>
<dbReference type="SUPFAM" id="SSF53098">
    <property type="entry name" value="Ribonuclease H-like"/>
    <property type="match status" value="1"/>
</dbReference>
<name>A0AB34JRB1_PRYPA</name>
<dbReference type="GO" id="GO:0046983">
    <property type="term" value="F:protein dimerization activity"/>
    <property type="evidence" value="ECO:0007669"/>
    <property type="project" value="InterPro"/>
</dbReference>
<feature type="domain" description="HAT C-terminal dimerisation" evidence="2">
    <location>
        <begin position="126"/>
        <end position="186"/>
    </location>
</feature>
<dbReference type="Pfam" id="PF05699">
    <property type="entry name" value="Dimer_Tnp_hAT"/>
    <property type="match status" value="1"/>
</dbReference>
<dbReference type="AlphaFoldDB" id="A0AB34JRB1"/>
<dbReference type="EMBL" id="JBGBPQ010000005">
    <property type="protein sequence ID" value="KAL1524105.1"/>
    <property type="molecule type" value="Genomic_DNA"/>
</dbReference>
<evidence type="ECO:0000256" key="1">
    <source>
        <dbReference type="SAM" id="MobiDB-lite"/>
    </source>
</evidence>
<protein>
    <recommendedName>
        <fullName evidence="2">HAT C-terminal dimerisation domain-containing protein</fullName>
    </recommendedName>
</protein>
<evidence type="ECO:0000313" key="3">
    <source>
        <dbReference type="EMBL" id="KAL1524105.1"/>
    </source>
</evidence>
<dbReference type="InterPro" id="IPR008906">
    <property type="entry name" value="HATC_C_dom"/>
</dbReference>
<keyword evidence="4" id="KW-1185">Reference proteome</keyword>
<accession>A0AB34JRB1</accession>
<feature type="compositionally biased region" description="Acidic residues" evidence="1">
    <location>
        <begin position="228"/>
        <end position="258"/>
    </location>
</feature>
<comment type="caution">
    <text evidence="3">The sequence shown here is derived from an EMBL/GenBank/DDBJ whole genome shotgun (WGS) entry which is preliminary data.</text>
</comment>
<feature type="region of interest" description="Disordered" evidence="1">
    <location>
        <begin position="226"/>
        <end position="259"/>
    </location>
</feature>
<dbReference type="Proteomes" id="UP001515480">
    <property type="component" value="Unassembled WGS sequence"/>
</dbReference>
<organism evidence="3 4">
    <name type="scientific">Prymnesium parvum</name>
    <name type="common">Toxic golden alga</name>
    <dbReference type="NCBI Taxonomy" id="97485"/>
    <lineage>
        <taxon>Eukaryota</taxon>
        <taxon>Haptista</taxon>
        <taxon>Haptophyta</taxon>
        <taxon>Prymnesiophyceae</taxon>
        <taxon>Prymnesiales</taxon>
        <taxon>Prymnesiaceae</taxon>
        <taxon>Prymnesium</taxon>
    </lineage>
</organism>
<gene>
    <name evidence="3" type="ORF">AB1Y20_019015</name>
</gene>
<evidence type="ECO:0000313" key="4">
    <source>
        <dbReference type="Proteomes" id="UP001515480"/>
    </source>
</evidence>
<dbReference type="InterPro" id="IPR012337">
    <property type="entry name" value="RNaseH-like_sf"/>
</dbReference>
<sequence>MQLYMQPPARVVKSMDYACALVDKHLRVIEEGSLVPYISLLRSIFAKRWKRWHRPIHTLAYALDPCYKDHSLTDYELKECHQVIKQIGGPEWPTTKIEFNRWRREGADTLFPEAVWLAADNSHGYEWWDSFGLDQFDHLAKLACKVLSKSVSASACEFNWSDVGQVINKKTNRLKNTTIKKIVNVRAMHRLSEKFGNKKGPAKLPTIDDMLDEFVNEVMDRVGVTGDDVGEAEELEDDDGGSDDDEQYNMLDDEDDEDTRLMEVNNSLQEIL</sequence>
<proteinExistence type="predicted"/>